<dbReference type="RefSeq" id="WP_149784433.1">
    <property type="nucleotide sequence ID" value="NZ_BAAADP010000001.1"/>
</dbReference>
<dbReference type="PANTHER" id="PTHR34236">
    <property type="entry name" value="DIMETHYL SULFOXIDE REDUCTASE TRANSCRIPTIONAL ACTIVATOR"/>
    <property type="match status" value="1"/>
</dbReference>
<dbReference type="InterPro" id="IPR007050">
    <property type="entry name" value="HTH_bacterioopsin"/>
</dbReference>
<proteinExistence type="predicted"/>
<feature type="domain" description="HTH bat-type" evidence="3">
    <location>
        <begin position="161"/>
        <end position="212"/>
    </location>
</feature>
<protein>
    <submittedName>
        <fullName evidence="5">Predicted DNA binding protein, contains HTH domain</fullName>
    </submittedName>
</protein>
<keyword evidence="2" id="KW-0804">Transcription</keyword>
<sequence>MKYLRVELRYPPDLMHPIHRLIDESDAVDRDVLLHGTVLDEPDDTFLFYVEGDIDVYTDALRSVDRIRQFEVTRIDESGHYVFLTQRRDAVDDATFDPLQRTGVVVVPPIDFRPNGIARLTVIGNGGPLRDALAELPERIETTVLRIGEYDWRQDLFDPGLTDRQFDALAAAVESGYYESPREATVEAVAERIDASTSTASEHLRKAESAVMAAFMDLREVP</sequence>
<gene>
    <name evidence="5" type="ORF">SAMN04488066_108121</name>
</gene>
<evidence type="ECO:0000313" key="5">
    <source>
        <dbReference type="EMBL" id="SFH55893.1"/>
    </source>
</evidence>
<organism evidence="5 6">
    <name type="scientific">Halorubrum aquaticum</name>
    <dbReference type="NCBI Taxonomy" id="387340"/>
    <lineage>
        <taxon>Archaea</taxon>
        <taxon>Methanobacteriati</taxon>
        <taxon>Methanobacteriota</taxon>
        <taxon>Stenosarchaea group</taxon>
        <taxon>Halobacteria</taxon>
        <taxon>Halobacteriales</taxon>
        <taxon>Haloferacaceae</taxon>
        <taxon>Halorubrum</taxon>
    </lineage>
</organism>
<keyword evidence="1" id="KW-0805">Transcription regulation</keyword>
<dbReference type="Pfam" id="PF04967">
    <property type="entry name" value="HTH_10"/>
    <property type="match status" value="1"/>
</dbReference>
<dbReference type="Pfam" id="PF24278">
    <property type="entry name" value="HVO_0513_N"/>
    <property type="match status" value="1"/>
</dbReference>
<dbReference type="InterPro" id="IPR056493">
    <property type="entry name" value="HVO_0513_N"/>
</dbReference>
<accession>A0A1I3B0T0</accession>
<dbReference type="EMBL" id="FOPZ01000008">
    <property type="protein sequence ID" value="SFH55893.1"/>
    <property type="molecule type" value="Genomic_DNA"/>
</dbReference>
<dbReference type="AlphaFoldDB" id="A0A1I3B0T0"/>
<dbReference type="PANTHER" id="PTHR34236:SF1">
    <property type="entry name" value="DIMETHYL SULFOXIDE REDUCTASE TRANSCRIPTIONAL ACTIVATOR"/>
    <property type="match status" value="1"/>
</dbReference>
<evidence type="ECO:0000256" key="1">
    <source>
        <dbReference type="ARBA" id="ARBA00023015"/>
    </source>
</evidence>
<dbReference type="OrthoDB" id="27447at2157"/>
<feature type="domain" description="HVO-0513-like N-terminal" evidence="4">
    <location>
        <begin position="16"/>
        <end position="150"/>
    </location>
</feature>
<reference evidence="5 6" key="1">
    <citation type="submission" date="2016-10" db="EMBL/GenBank/DDBJ databases">
        <authorList>
            <person name="Varghese N."/>
            <person name="Submissions S."/>
        </authorList>
    </citation>
    <scope>NUCLEOTIDE SEQUENCE [LARGE SCALE GENOMIC DNA]</scope>
    <source>
        <strain evidence="5 6">CGMCC 1.6377</strain>
    </source>
</reference>
<evidence type="ECO:0000313" key="6">
    <source>
        <dbReference type="Proteomes" id="UP000323537"/>
    </source>
</evidence>
<dbReference type="Proteomes" id="UP000323537">
    <property type="component" value="Unassembled WGS sequence"/>
</dbReference>
<evidence type="ECO:0000256" key="2">
    <source>
        <dbReference type="ARBA" id="ARBA00023163"/>
    </source>
</evidence>
<evidence type="ECO:0000259" key="4">
    <source>
        <dbReference type="Pfam" id="PF24278"/>
    </source>
</evidence>
<name>A0A1I3B0T0_9EURY</name>
<keyword evidence="6" id="KW-1185">Reference proteome</keyword>
<evidence type="ECO:0000259" key="3">
    <source>
        <dbReference type="Pfam" id="PF04967"/>
    </source>
</evidence>